<evidence type="ECO:0000313" key="4">
    <source>
        <dbReference type="Proteomes" id="UP000681131"/>
    </source>
</evidence>
<reference evidence="1 3" key="1">
    <citation type="submission" date="2017-06" db="EMBL/GenBank/DDBJ databases">
        <title>Complete genome of Francisella adeliensis.</title>
        <authorList>
            <person name="Vallesi A."/>
            <person name="Sjodin A."/>
        </authorList>
    </citation>
    <scope>NUCLEOTIDE SEQUENCE [LARGE SCALE GENOMIC DNA]</scope>
    <source>
        <strain evidence="1 3">FDC440</strain>
    </source>
</reference>
<dbReference type="KEGG" id="fad:CDH04_09025"/>
<reference evidence="2 4" key="2">
    <citation type="submission" date="2019-08" db="EMBL/GenBank/DDBJ databases">
        <title>Complete genome sequences of Francisella adeliensis (FSC1325 and FSC1326).</title>
        <authorList>
            <person name="Ohrman C."/>
            <person name="Uneklint I."/>
            <person name="Vallesi A."/>
            <person name="Karlsson L."/>
            <person name="Sjodin A."/>
        </authorList>
    </citation>
    <scope>NUCLEOTIDE SEQUENCE [LARGE SCALE GENOMIC DNA]</scope>
    <source>
        <strain evidence="2 4">FSC1325</strain>
    </source>
</reference>
<dbReference type="Proteomes" id="UP000251120">
    <property type="component" value="Chromosome"/>
</dbReference>
<dbReference type="RefSeq" id="WP_112870704.1">
    <property type="nucleotide sequence ID" value="NZ_CP021781.1"/>
</dbReference>
<proteinExistence type="predicted"/>
<dbReference type="EMBL" id="CP021781">
    <property type="protein sequence ID" value="AXA34527.1"/>
    <property type="molecule type" value="Genomic_DNA"/>
</dbReference>
<dbReference type="GO" id="GO:0030246">
    <property type="term" value="F:carbohydrate binding"/>
    <property type="evidence" value="ECO:0007669"/>
    <property type="project" value="InterPro"/>
</dbReference>
<name>A0A2Z4Y055_9GAMM</name>
<protein>
    <submittedName>
        <fullName evidence="2">Aldose 1-epimerase family protein</fullName>
    </submittedName>
    <submittedName>
        <fullName evidence="1">Galactose mutarotase</fullName>
    </submittedName>
</protein>
<sequence length="286" mass="32614">MIQIKNNFLKVQINLLGAEVRSVTNTITNHEYMWSGDSDVWAGVSPVLFPTVGKSHDNKIKYQGKEYSMSNHGLARHTVFDAVLHSESSVTLAMETTKENYPFKLRFEVTYTLEANKLITEYSVINFDENVASCGFGAHPAFVCPFDDKHQFSDYEIIFSEQKLDFHSITPEAFYTGEVQNQKLSRISLDNHTFDDDALVYSGFSGKKIRLAEKGSNRYIEVSFDGFEYLGLWSKPKANAPYVCIEPWCGRSDTLGMDVDIEYRIGNVDIEPQQNFSRSYTIEFGY</sequence>
<dbReference type="GO" id="GO:0016853">
    <property type="term" value="F:isomerase activity"/>
    <property type="evidence" value="ECO:0007669"/>
    <property type="project" value="InterPro"/>
</dbReference>
<dbReference type="EMBL" id="CP043424">
    <property type="protein sequence ID" value="QIW12773.1"/>
    <property type="molecule type" value="Genomic_DNA"/>
</dbReference>
<dbReference type="GO" id="GO:0005975">
    <property type="term" value="P:carbohydrate metabolic process"/>
    <property type="evidence" value="ECO:0007669"/>
    <property type="project" value="InterPro"/>
</dbReference>
<dbReference type="InterPro" id="IPR011013">
    <property type="entry name" value="Gal_mutarotase_sf_dom"/>
</dbReference>
<evidence type="ECO:0000313" key="2">
    <source>
        <dbReference type="EMBL" id="QIW12773.1"/>
    </source>
</evidence>
<dbReference type="PANTHER" id="PTHR11122:SF13">
    <property type="entry name" value="GLUCOSE-6-PHOSPHATE 1-EPIMERASE"/>
    <property type="match status" value="1"/>
</dbReference>
<dbReference type="SUPFAM" id="SSF74650">
    <property type="entry name" value="Galactose mutarotase-like"/>
    <property type="match status" value="1"/>
</dbReference>
<dbReference type="Gene3D" id="2.70.98.10">
    <property type="match status" value="1"/>
</dbReference>
<dbReference type="InterPro" id="IPR037481">
    <property type="entry name" value="LacX"/>
</dbReference>
<keyword evidence="4" id="KW-1185">Reference proteome</keyword>
<dbReference type="CDD" id="cd09024">
    <property type="entry name" value="Aldose_epim_lacX"/>
    <property type="match status" value="1"/>
</dbReference>
<dbReference type="Proteomes" id="UP000681131">
    <property type="component" value="Chromosome"/>
</dbReference>
<gene>
    <name evidence="1" type="ORF">CDH04_09025</name>
    <name evidence="2" type="ORF">FZC43_09030</name>
</gene>
<evidence type="ECO:0000313" key="3">
    <source>
        <dbReference type="Proteomes" id="UP000251120"/>
    </source>
</evidence>
<dbReference type="PANTHER" id="PTHR11122">
    <property type="entry name" value="APOSPORY-ASSOCIATED PROTEIN C-RELATED"/>
    <property type="match status" value="1"/>
</dbReference>
<dbReference type="AlphaFoldDB" id="A0A2Z4Y055"/>
<dbReference type="InterPro" id="IPR008183">
    <property type="entry name" value="Aldose_1/G6P_1-epimerase"/>
</dbReference>
<evidence type="ECO:0000313" key="1">
    <source>
        <dbReference type="EMBL" id="AXA34527.1"/>
    </source>
</evidence>
<accession>A0A2Z4Y055</accession>
<organism evidence="1 3">
    <name type="scientific">Francisella adeliensis</name>
    <dbReference type="NCBI Taxonomy" id="2007306"/>
    <lineage>
        <taxon>Bacteria</taxon>
        <taxon>Pseudomonadati</taxon>
        <taxon>Pseudomonadota</taxon>
        <taxon>Gammaproteobacteria</taxon>
        <taxon>Thiotrichales</taxon>
        <taxon>Francisellaceae</taxon>
        <taxon>Francisella</taxon>
    </lineage>
</organism>
<dbReference type="InterPro" id="IPR014718">
    <property type="entry name" value="GH-type_carb-bd"/>
</dbReference>
<dbReference type="Pfam" id="PF01263">
    <property type="entry name" value="Aldose_epim"/>
    <property type="match status" value="1"/>
</dbReference>
<dbReference type="OrthoDB" id="9790727at2"/>